<keyword evidence="3" id="KW-0378">Hydrolase</keyword>
<dbReference type="InterPro" id="IPR003870">
    <property type="entry name" value="DUF222"/>
</dbReference>
<protein>
    <submittedName>
        <fullName evidence="3">HNH endonuclease</fullName>
    </submittedName>
</protein>
<dbReference type="InterPro" id="IPR003615">
    <property type="entry name" value="HNH_nuc"/>
</dbReference>
<dbReference type="EMBL" id="CP099490">
    <property type="protein sequence ID" value="USQ76245.1"/>
    <property type="molecule type" value="Genomic_DNA"/>
</dbReference>
<dbReference type="Gene3D" id="1.10.30.50">
    <property type="match status" value="1"/>
</dbReference>
<keyword evidence="3" id="KW-0255">Endonuclease</keyword>
<dbReference type="GO" id="GO:0004519">
    <property type="term" value="F:endonuclease activity"/>
    <property type="evidence" value="ECO:0007669"/>
    <property type="project" value="UniProtKB-KW"/>
</dbReference>
<reference evidence="3" key="1">
    <citation type="submission" date="2022-06" db="EMBL/GenBank/DDBJ databases">
        <title>Ornithinimicrobium JY.X270.</title>
        <authorList>
            <person name="Huang Y."/>
        </authorList>
    </citation>
    <scope>NUCLEOTIDE SEQUENCE</scope>
    <source>
        <strain evidence="3">JY.X270</strain>
    </source>
</reference>
<accession>A0ABY4YIB6</accession>
<evidence type="ECO:0000313" key="3">
    <source>
        <dbReference type="EMBL" id="USQ76245.1"/>
    </source>
</evidence>
<evidence type="ECO:0000313" key="4">
    <source>
        <dbReference type="Proteomes" id="UP001056535"/>
    </source>
</evidence>
<evidence type="ECO:0000256" key="1">
    <source>
        <dbReference type="SAM" id="MobiDB-lite"/>
    </source>
</evidence>
<sequence>MELEQEVLDLVGVAQAGAPGEALELLAGIAQVGQAMVDSALAPGGPWASAQDRVELVKGAQEALGALHAAQTAWIARFAALTLVENDTTGCEQVDRGVGFVDEFASDTLAPLLGMSHGAASTKVVRAAKLAADLPLTLAALATGELDLFRAQCIAEELADADHDVCALVEQMVHPQITGDTPMKARNRVRTALAKIDPDLVRERAARAKLDRFVSTRASHLPGLTQWYAQLPAEDSAKAWAAIDTLAHQKLNDDPTKTLDQHRADALVDLILGNATIEAHVTIAIPITPQADAGGASGTGAAFGITDQEDDRDQGDGRDQGEPTGETEPTGELEPGTLEQLWAVLSPHTPTGTGVEIPGIGVIPAPLALALAGTLGARVTRMLVDSRTGTTIETSAPTYRPTTAIARHVRLRDGTCRFPNCARRAERCEIDHITPWPAGPTTVTNLLCLCKHHHRLKHSTRWRPALHADGTVIWTSPYGEEFITKPIDHTALAIA</sequence>
<keyword evidence="4" id="KW-1185">Reference proteome</keyword>
<feature type="domain" description="HNH nuclease" evidence="2">
    <location>
        <begin position="404"/>
        <end position="455"/>
    </location>
</feature>
<dbReference type="RefSeq" id="WP_252620940.1">
    <property type="nucleotide sequence ID" value="NZ_CP099490.1"/>
</dbReference>
<dbReference type="Pfam" id="PF02720">
    <property type="entry name" value="DUF222"/>
    <property type="match status" value="1"/>
</dbReference>
<evidence type="ECO:0000259" key="2">
    <source>
        <dbReference type="SMART" id="SM00507"/>
    </source>
</evidence>
<feature type="region of interest" description="Disordered" evidence="1">
    <location>
        <begin position="290"/>
        <end position="334"/>
    </location>
</feature>
<feature type="compositionally biased region" description="Low complexity" evidence="1">
    <location>
        <begin position="291"/>
        <end position="304"/>
    </location>
</feature>
<dbReference type="CDD" id="cd00085">
    <property type="entry name" value="HNHc"/>
    <property type="match status" value="1"/>
</dbReference>
<dbReference type="Proteomes" id="UP001056535">
    <property type="component" value="Chromosome"/>
</dbReference>
<proteinExistence type="predicted"/>
<name>A0ABY4YIB6_9MICO</name>
<dbReference type="SMART" id="SM00507">
    <property type="entry name" value="HNHc"/>
    <property type="match status" value="1"/>
</dbReference>
<feature type="compositionally biased region" description="Low complexity" evidence="1">
    <location>
        <begin position="322"/>
        <end position="334"/>
    </location>
</feature>
<gene>
    <name evidence="3" type="ORF">NF557_16910</name>
</gene>
<keyword evidence="3" id="KW-0540">Nuclease</keyword>
<organism evidence="3 4">
    <name type="scientific">Ornithinimicrobium cryptoxanthini</name>
    <dbReference type="NCBI Taxonomy" id="2934161"/>
    <lineage>
        <taxon>Bacteria</taxon>
        <taxon>Bacillati</taxon>
        <taxon>Actinomycetota</taxon>
        <taxon>Actinomycetes</taxon>
        <taxon>Micrococcales</taxon>
        <taxon>Ornithinimicrobiaceae</taxon>
        <taxon>Ornithinimicrobium</taxon>
    </lineage>
</organism>